<dbReference type="InterPro" id="IPR029787">
    <property type="entry name" value="Nucleotide_cyclase"/>
</dbReference>
<dbReference type="PROSITE" id="PS50885">
    <property type="entry name" value="HAMP"/>
    <property type="match status" value="1"/>
</dbReference>
<dbReference type="InterPro" id="IPR000160">
    <property type="entry name" value="GGDEF_dom"/>
</dbReference>
<dbReference type="SUPFAM" id="SSF55073">
    <property type="entry name" value="Nucleotide cyclase"/>
    <property type="match status" value="1"/>
</dbReference>
<organism evidence="6 7">
    <name type="scientific">Acidovorax delafieldii</name>
    <name type="common">Pseudomonas delafieldii</name>
    <dbReference type="NCBI Taxonomy" id="47920"/>
    <lineage>
        <taxon>Bacteria</taxon>
        <taxon>Pseudomonadati</taxon>
        <taxon>Pseudomonadota</taxon>
        <taxon>Betaproteobacteria</taxon>
        <taxon>Burkholderiales</taxon>
        <taxon>Comamonadaceae</taxon>
        <taxon>Acidovorax</taxon>
    </lineage>
</organism>
<keyword evidence="3" id="KW-0812">Transmembrane</keyword>
<dbReference type="InterPro" id="IPR043128">
    <property type="entry name" value="Rev_trsase/Diguanyl_cyclase"/>
</dbReference>
<evidence type="ECO:0000256" key="2">
    <source>
        <dbReference type="ARBA" id="ARBA00034247"/>
    </source>
</evidence>
<evidence type="ECO:0000259" key="5">
    <source>
        <dbReference type="PROSITE" id="PS50887"/>
    </source>
</evidence>
<gene>
    <name evidence="6" type="ORF">ATF69_4311</name>
</gene>
<dbReference type="InterPro" id="IPR050469">
    <property type="entry name" value="Diguanylate_Cyclase"/>
</dbReference>
<dbReference type="RefSeq" id="WP_146872215.1">
    <property type="nucleotide sequence ID" value="NZ_VJWE01000018.1"/>
</dbReference>
<keyword evidence="3" id="KW-0472">Membrane</keyword>
<sequence length="566" mass="61225">MMLITRFSDHSLRMQIALVFGTLVVTLSVLLSLGFGELLKHRIQRDAGSSLQVVAENAGKLLSLGLMQRSLEAEVMASAEVVWSKGLDSAEAQHMLARSQAMQPTNLWIGVADAQGVVRNATRGLLVGQSVAQRPWFQHGLEGVHVGDVHPAKLLESLLPPTATGEPHRFVDFAAPIRIGPTTVGVLGIHGSWQWTREVLESLTPASSDESALELFIFDREGQLIFAPGGQTEVMRSAGQRLPEDISVNNNRDGDRTQTTVVRWRDGKRYLTAATQLQPRNAASDLGWRIVARQPVELAFAEADNTVQLALVIGLTAALLASALAWLAARRLSVDLYALADAASAVEAGLPGSDIPTMQSSREVQQLSQSLGRMTHRLLAAREAMEEKVRLRTLELEAANRALDLQARTDALTGLLNRRGFETQMAFAVALARRSSRPLSLITVDVDHFKRVNDTYGHEAGDEVLRRLARTLESRLRGSDVVARLGGEEFVALLPDTDLDGAQSIAQALVTAMAEQQNPVVGTITVSAGVATMRSADDNGAAMLRRGDAALYEAKGQGRNRVCVEA</sequence>
<evidence type="ECO:0000256" key="3">
    <source>
        <dbReference type="SAM" id="Phobius"/>
    </source>
</evidence>
<dbReference type="GeneID" id="51113345"/>
<dbReference type="Proteomes" id="UP000321485">
    <property type="component" value="Unassembled WGS sequence"/>
</dbReference>
<dbReference type="FunFam" id="3.30.70.270:FF:000001">
    <property type="entry name" value="Diguanylate cyclase domain protein"/>
    <property type="match status" value="1"/>
</dbReference>
<dbReference type="InterPro" id="IPR003660">
    <property type="entry name" value="HAMP_dom"/>
</dbReference>
<feature type="transmembrane region" description="Helical" evidence="3">
    <location>
        <begin position="309"/>
        <end position="329"/>
    </location>
</feature>
<comment type="catalytic activity">
    <reaction evidence="2">
        <text>2 GTP = 3',3'-c-di-GMP + 2 diphosphate</text>
        <dbReference type="Rhea" id="RHEA:24898"/>
        <dbReference type="ChEBI" id="CHEBI:33019"/>
        <dbReference type="ChEBI" id="CHEBI:37565"/>
        <dbReference type="ChEBI" id="CHEBI:58805"/>
        <dbReference type="EC" id="2.7.7.65"/>
    </reaction>
</comment>
<dbReference type="EC" id="2.7.7.65" evidence="1"/>
<dbReference type="GO" id="GO:0052621">
    <property type="term" value="F:diguanylate cyclase activity"/>
    <property type="evidence" value="ECO:0007669"/>
    <property type="project" value="UniProtKB-EC"/>
</dbReference>
<evidence type="ECO:0000256" key="1">
    <source>
        <dbReference type="ARBA" id="ARBA00012528"/>
    </source>
</evidence>
<comment type="caution">
    <text evidence="6">The sequence shown here is derived from an EMBL/GenBank/DDBJ whole genome shotgun (WGS) entry which is preliminary data.</text>
</comment>
<dbReference type="SMART" id="SM00267">
    <property type="entry name" value="GGDEF"/>
    <property type="match status" value="1"/>
</dbReference>
<dbReference type="CDD" id="cd01949">
    <property type="entry name" value="GGDEF"/>
    <property type="match status" value="1"/>
</dbReference>
<keyword evidence="3" id="KW-1133">Transmembrane helix</keyword>
<dbReference type="GO" id="GO:0005886">
    <property type="term" value="C:plasma membrane"/>
    <property type="evidence" value="ECO:0007669"/>
    <property type="project" value="TreeGrafter"/>
</dbReference>
<dbReference type="GO" id="GO:0043709">
    <property type="term" value="P:cell adhesion involved in single-species biofilm formation"/>
    <property type="evidence" value="ECO:0007669"/>
    <property type="project" value="TreeGrafter"/>
</dbReference>
<dbReference type="GO" id="GO:0007165">
    <property type="term" value="P:signal transduction"/>
    <property type="evidence" value="ECO:0007669"/>
    <property type="project" value="InterPro"/>
</dbReference>
<dbReference type="NCBIfam" id="TIGR00254">
    <property type="entry name" value="GGDEF"/>
    <property type="match status" value="1"/>
</dbReference>
<protein>
    <recommendedName>
        <fullName evidence="1">diguanylate cyclase</fullName>
        <ecNumber evidence="1">2.7.7.65</ecNumber>
    </recommendedName>
</protein>
<reference evidence="6 7" key="1">
    <citation type="journal article" date="2015" name="Stand. Genomic Sci.">
        <title>Genomic Encyclopedia of Bacterial and Archaeal Type Strains, Phase III: the genomes of soil and plant-associated and newly described type strains.</title>
        <authorList>
            <person name="Whitman W.B."/>
            <person name="Woyke T."/>
            <person name="Klenk H.P."/>
            <person name="Zhou Y."/>
            <person name="Lilburn T.G."/>
            <person name="Beck B.J."/>
            <person name="De Vos P."/>
            <person name="Vandamme P."/>
            <person name="Eisen J.A."/>
            <person name="Garrity G."/>
            <person name="Hugenholtz P."/>
            <person name="Kyrpides N.C."/>
        </authorList>
    </citation>
    <scope>NUCLEOTIDE SEQUENCE [LARGE SCALE GENOMIC DNA]</scope>
    <source>
        <strain evidence="6 7">DSM 64</strain>
    </source>
</reference>
<dbReference type="PANTHER" id="PTHR45138:SF9">
    <property type="entry name" value="DIGUANYLATE CYCLASE DGCM-RELATED"/>
    <property type="match status" value="1"/>
</dbReference>
<dbReference type="Gene3D" id="3.30.450.20">
    <property type="entry name" value="PAS domain"/>
    <property type="match status" value="1"/>
</dbReference>
<dbReference type="Pfam" id="PF00990">
    <property type="entry name" value="GGDEF"/>
    <property type="match status" value="1"/>
</dbReference>
<evidence type="ECO:0000313" key="6">
    <source>
        <dbReference type="EMBL" id="TWG33235.1"/>
    </source>
</evidence>
<evidence type="ECO:0000259" key="4">
    <source>
        <dbReference type="PROSITE" id="PS50885"/>
    </source>
</evidence>
<dbReference type="EMBL" id="VJWE01000018">
    <property type="protein sequence ID" value="TWG33235.1"/>
    <property type="molecule type" value="Genomic_DNA"/>
</dbReference>
<dbReference type="PANTHER" id="PTHR45138">
    <property type="entry name" value="REGULATORY COMPONENTS OF SENSORY TRANSDUCTION SYSTEM"/>
    <property type="match status" value="1"/>
</dbReference>
<proteinExistence type="predicted"/>
<name>A0A561XAU7_ACIDE</name>
<evidence type="ECO:0000313" key="7">
    <source>
        <dbReference type="Proteomes" id="UP000321485"/>
    </source>
</evidence>
<dbReference type="PROSITE" id="PS50887">
    <property type="entry name" value="GGDEF"/>
    <property type="match status" value="1"/>
</dbReference>
<dbReference type="Gene3D" id="3.30.70.270">
    <property type="match status" value="1"/>
</dbReference>
<dbReference type="AlphaFoldDB" id="A0A561XAU7"/>
<accession>A0A561XAU7</accession>
<feature type="domain" description="GGDEF" evidence="5">
    <location>
        <begin position="437"/>
        <end position="566"/>
    </location>
</feature>
<dbReference type="GO" id="GO:1902201">
    <property type="term" value="P:negative regulation of bacterial-type flagellum-dependent cell motility"/>
    <property type="evidence" value="ECO:0007669"/>
    <property type="project" value="TreeGrafter"/>
</dbReference>
<feature type="domain" description="HAMP" evidence="4">
    <location>
        <begin position="330"/>
        <end position="383"/>
    </location>
</feature>
<dbReference type="Gene3D" id="6.10.340.10">
    <property type="match status" value="1"/>
</dbReference>